<feature type="domain" description="HTH hxlR-type" evidence="4">
    <location>
        <begin position="24"/>
        <end position="123"/>
    </location>
</feature>
<dbReference type="Pfam" id="PF01638">
    <property type="entry name" value="HxlR"/>
    <property type="match status" value="1"/>
</dbReference>
<evidence type="ECO:0000313" key="6">
    <source>
        <dbReference type="Proteomes" id="UP000501802"/>
    </source>
</evidence>
<evidence type="ECO:0000256" key="1">
    <source>
        <dbReference type="ARBA" id="ARBA00023015"/>
    </source>
</evidence>
<dbReference type="EMBL" id="CP050063">
    <property type="protein sequence ID" value="QIP15031.1"/>
    <property type="molecule type" value="Genomic_DNA"/>
</dbReference>
<dbReference type="AlphaFoldDB" id="A0A6G9ARC0"/>
<gene>
    <name evidence="5" type="ORF">G8759_21605</name>
</gene>
<keyword evidence="3" id="KW-0804">Transcription</keyword>
<name>A0A6G9ARC0_9BACT</name>
<evidence type="ECO:0000256" key="3">
    <source>
        <dbReference type="ARBA" id="ARBA00023163"/>
    </source>
</evidence>
<keyword evidence="2" id="KW-0238">DNA-binding</keyword>
<dbReference type="InterPro" id="IPR036388">
    <property type="entry name" value="WH-like_DNA-bd_sf"/>
</dbReference>
<keyword evidence="1" id="KW-0805">Transcription regulation</keyword>
<keyword evidence="6" id="KW-1185">Reference proteome</keyword>
<dbReference type="InterPro" id="IPR002577">
    <property type="entry name" value="HTH_HxlR"/>
</dbReference>
<accession>A0A6G9ARC0</accession>
<dbReference type="PANTHER" id="PTHR33204">
    <property type="entry name" value="TRANSCRIPTIONAL REGULATOR, MARR FAMILY"/>
    <property type="match status" value="1"/>
</dbReference>
<protein>
    <submittedName>
        <fullName evidence="5">Helix-turn-helix transcriptional regulator</fullName>
    </submittedName>
</protein>
<dbReference type="GO" id="GO:0003677">
    <property type="term" value="F:DNA binding"/>
    <property type="evidence" value="ECO:0007669"/>
    <property type="project" value="UniProtKB-KW"/>
</dbReference>
<dbReference type="KEGG" id="spib:G8759_21605"/>
<dbReference type="Proteomes" id="UP000501802">
    <property type="component" value="Chromosome"/>
</dbReference>
<dbReference type="SUPFAM" id="SSF46785">
    <property type="entry name" value="Winged helix' DNA-binding domain"/>
    <property type="match status" value="1"/>
</dbReference>
<evidence type="ECO:0000259" key="4">
    <source>
        <dbReference type="PROSITE" id="PS51118"/>
    </source>
</evidence>
<evidence type="ECO:0000313" key="5">
    <source>
        <dbReference type="EMBL" id="QIP15031.1"/>
    </source>
</evidence>
<dbReference type="InterPro" id="IPR036390">
    <property type="entry name" value="WH_DNA-bd_sf"/>
</dbReference>
<proteinExistence type="predicted"/>
<evidence type="ECO:0000256" key="2">
    <source>
        <dbReference type="ARBA" id="ARBA00023125"/>
    </source>
</evidence>
<reference evidence="5 6" key="1">
    <citation type="submission" date="2020-03" db="EMBL/GenBank/DDBJ databases">
        <authorList>
            <person name="Kim M.K."/>
        </authorList>
    </citation>
    <scope>NUCLEOTIDE SEQUENCE [LARGE SCALE GENOMIC DNA]</scope>
    <source>
        <strain evidence="5 6">BT328</strain>
    </source>
</reference>
<dbReference type="RefSeq" id="WP_167212278.1">
    <property type="nucleotide sequence ID" value="NZ_CP050063.1"/>
</dbReference>
<dbReference type="PROSITE" id="PS51118">
    <property type="entry name" value="HTH_HXLR"/>
    <property type="match status" value="1"/>
</dbReference>
<sequence length="124" mass="14678">MQEEKRLELVNEVLSNPRNQRQEVQALQDTIYVIGGKWKLPIINSICNGNKRFRDIERSIPGITTRMLSRELKEMETNQLIRRTVTPTTPVLVEYTATDYCWSFGDIILEMIKWGKQHRERLKM</sequence>
<dbReference type="PANTHER" id="PTHR33204:SF29">
    <property type="entry name" value="TRANSCRIPTIONAL REGULATOR"/>
    <property type="match status" value="1"/>
</dbReference>
<organism evidence="5 6">
    <name type="scientific">Spirosoma aureum</name>
    <dbReference type="NCBI Taxonomy" id="2692134"/>
    <lineage>
        <taxon>Bacteria</taxon>
        <taxon>Pseudomonadati</taxon>
        <taxon>Bacteroidota</taxon>
        <taxon>Cytophagia</taxon>
        <taxon>Cytophagales</taxon>
        <taxon>Cytophagaceae</taxon>
        <taxon>Spirosoma</taxon>
    </lineage>
</organism>
<dbReference type="Gene3D" id="1.10.10.10">
    <property type="entry name" value="Winged helix-like DNA-binding domain superfamily/Winged helix DNA-binding domain"/>
    <property type="match status" value="1"/>
</dbReference>